<dbReference type="AlphaFoldDB" id="A0A8J7WHK6"/>
<proteinExistence type="predicted"/>
<reference evidence="1" key="1">
    <citation type="submission" date="2021-04" db="EMBL/GenBank/DDBJ databases">
        <title>Genome based classification of Actinospica acidithermotolerans sp. nov., an actinobacterium isolated from an Indonesian hot spring.</title>
        <authorList>
            <person name="Kusuma A.B."/>
            <person name="Putra K.E."/>
            <person name="Nafisah S."/>
            <person name="Loh J."/>
            <person name="Nouioui I."/>
            <person name="Goodfellow M."/>
        </authorList>
    </citation>
    <scope>NUCLEOTIDE SEQUENCE</scope>
    <source>
        <strain evidence="1">DSM 45618</strain>
    </source>
</reference>
<keyword evidence="1" id="KW-0378">Hydrolase</keyword>
<organism evidence="1 2">
    <name type="scientific">Actinocrinis puniceicyclus</name>
    <dbReference type="NCBI Taxonomy" id="977794"/>
    <lineage>
        <taxon>Bacteria</taxon>
        <taxon>Bacillati</taxon>
        <taxon>Actinomycetota</taxon>
        <taxon>Actinomycetes</taxon>
        <taxon>Catenulisporales</taxon>
        <taxon>Actinospicaceae</taxon>
        <taxon>Actinocrinis</taxon>
    </lineage>
</organism>
<dbReference type="GO" id="GO:0004308">
    <property type="term" value="F:exo-alpha-sialidase activity"/>
    <property type="evidence" value="ECO:0007669"/>
    <property type="project" value="UniProtKB-EC"/>
</dbReference>
<dbReference type="EC" id="3.2.1.18" evidence="1"/>
<dbReference type="CDD" id="cd15482">
    <property type="entry name" value="Sialidase_non-viral"/>
    <property type="match status" value="1"/>
</dbReference>
<comment type="caution">
    <text evidence="1">The sequence shown here is derived from an EMBL/GenBank/DDBJ whole genome shotgun (WGS) entry which is preliminary data.</text>
</comment>
<protein>
    <submittedName>
        <fullName evidence="1">Exo-alpha-sialidase</fullName>
        <ecNumber evidence="1">3.2.1.18</ecNumber>
    </submittedName>
</protein>
<gene>
    <name evidence="1" type="ORF">KGA66_00345</name>
</gene>
<evidence type="ECO:0000313" key="2">
    <source>
        <dbReference type="Proteomes" id="UP000677913"/>
    </source>
</evidence>
<dbReference type="Gene3D" id="2.120.10.10">
    <property type="match status" value="2"/>
</dbReference>
<dbReference type="SUPFAM" id="SSF110296">
    <property type="entry name" value="Oligoxyloglucan reducing end-specific cellobiohydrolase"/>
    <property type="match status" value="1"/>
</dbReference>
<accession>A0A8J7WHK6</accession>
<evidence type="ECO:0000313" key="1">
    <source>
        <dbReference type="EMBL" id="MBS2961473.1"/>
    </source>
</evidence>
<keyword evidence="2" id="KW-1185">Reference proteome</keyword>
<sequence length="495" mass="50350">MTVATSSTTPSGTSVITITGTGTSATHTTTFTLTVGSSGGITLTKVSSDPYTDTDAQHATQVEPDTYAYGSTIVSAFQVGRVYGGGSSDLGWATSTDGGSTWQHGYLPGLTVNQGGSYAQVSDAAVAYDVKHGEWMVVGLPIDSSGNAAGITVNRSTDGVNWQNAIQAVGFDGQGYDKQWVVCDDSAGSPYYGNCYIEVDVTSSGNAESMSVSSDGGQTWSALRQPADGPSGLGGQPLVQPNGTVVVPYSANGSAIRAFTSGNGGASWNSSVQVATVNAHAVAGNLRDGEGLPSAEIDSSGKVYVAWQDCRFRSGCPANDIVYSTSTNGSTWSSVTRVPIDATTSGVDHFIPGLGVDHATSGTTAKLGLYYYFYPNAGCSSSTCQLEVGYISSANGGSTWSAPQTLAGPFGLSLIASTSQGSMVGDYISCSVLNGNAYAVFAVGKSPTNGQAFDEAMYTAGGLTVTGGALRAATGPIFGAPGILTSPAQQLRTLH</sequence>
<dbReference type="Proteomes" id="UP000677913">
    <property type="component" value="Unassembled WGS sequence"/>
</dbReference>
<name>A0A8J7WHK6_9ACTN</name>
<dbReference type="EMBL" id="JAGSXH010000001">
    <property type="protein sequence ID" value="MBS2961473.1"/>
    <property type="molecule type" value="Genomic_DNA"/>
</dbReference>
<keyword evidence="1" id="KW-0326">Glycosidase</keyword>